<dbReference type="EMBL" id="RFAR01000003">
    <property type="protein sequence ID" value="RMD01932.1"/>
    <property type="molecule type" value="Genomic_DNA"/>
</dbReference>
<dbReference type="CDD" id="cd06170">
    <property type="entry name" value="LuxR_C_like"/>
    <property type="match status" value="1"/>
</dbReference>
<dbReference type="SUPFAM" id="SSF55781">
    <property type="entry name" value="GAF domain-like"/>
    <property type="match status" value="1"/>
</dbReference>
<dbReference type="SMART" id="SM00421">
    <property type="entry name" value="HTH_LUXR"/>
    <property type="match status" value="1"/>
</dbReference>
<dbReference type="InterPro" id="IPR016032">
    <property type="entry name" value="Sig_transdc_resp-reg_C-effctor"/>
</dbReference>
<dbReference type="RefSeq" id="WP_103522842.1">
    <property type="nucleotide sequence ID" value="NZ_JAIZDC010000009.1"/>
</dbReference>
<dbReference type="Proteomes" id="UP000274139">
    <property type="component" value="Unassembled WGS sequence"/>
</dbReference>
<dbReference type="SUPFAM" id="SSF46894">
    <property type="entry name" value="C-terminal effector domain of the bipartite response regulators"/>
    <property type="match status" value="1"/>
</dbReference>
<evidence type="ECO:0000256" key="2">
    <source>
        <dbReference type="ARBA" id="ARBA00023125"/>
    </source>
</evidence>
<keyword evidence="2" id="KW-0238">DNA-binding</keyword>
<dbReference type="InterPro" id="IPR000792">
    <property type="entry name" value="Tscrpt_reg_LuxR_C"/>
</dbReference>
<reference evidence="5 6" key="1">
    <citation type="submission" date="2018-10" db="EMBL/GenBank/DDBJ databases">
        <title>Draft genome sequence of Aquitalea MWU14-2217 isolated from a wild cranberry bog in Provincetown, Massachusetts.</title>
        <authorList>
            <person name="Ebadzadsahrai G."/>
            <person name="Soby S."/>
        </authorList>
    </citation>
    <scope>NUCLEOTIDE SEQUENCE [LARGE SCALE GENOMIC DNA]</scope>
    <source>
        <strain evidence="5 6">MWU14-2217</strain>
    </source>
</reference>
<evidence type="ECO:0000256" key="3">
    <source>
        <dbReference type="ARBA" id="ARBA00023163"/>
    </source>
</evidence>
<dbReference type="Pfam" id="PF00196">
    <property type="entry name" value="GerE"/>
    <property type="match status" value="1"/>
</dbReference>
<name>A0A454JNL1_9NEIS</name>
<dbReference type="GO" id="GO:0006355">
    <property type="term" value="P:regulation of DNA-templated transcription"/>
    <property type="evidence" value="ECO:0007669"/>
    <property type="project" value="InterPro"/>
</dbReference>
<organism evidence="5 6">
    <name type="scientific">Aquitalea palustris</name>
    <dbReference type="NCBI Taxonomy" id="2480983"/>
    <lineage>
        <taxon>Bacteria</taxon>
        <taxon>Pseudomonadati</taxon>
        <taxon>Pseudomonadota</taxon>
        <taxon>Betaproteobacteria</taxon>
        <taxon>Neisseriales</taxon>
        <taxon>Chromobacteriaceae</taxon>
        <taxon>Aquitalea</taxon>
    </lineage>
</organism>
<sequence>MHTLVDSAPTEPQLQRSLDVLQDLLPLSACAFYRVNRQQQPHGFVLRSMPDAVHQRYVSRYMQHDPLHPARLAVQPRNVVALGEVLAAPLQPVSRYGPFLASSRVVDVVEILLRRGGRVVAGFSLLRQGRMQGFAAEELRLLQQVYGLLDMALEPCLQPGREPGAQVALTGREAEIARLLCAGACNKSMARELDIGLATVKTHLLHLFRKFAVSNRTELACALFAQQQAAAPGAASQVFAGSHP</sequence>
<feature type="domain" description="HTH luxR-type" evidence="4">
    <location>
        <begin position="162"/>
        <end position="227"/>
    </location>
</feature>
<dbReference type="OrthoDB" id="1806906at2"/>
<evidence type="ECO:0000313" key="5">
    <source>
        <dbReference type="EMBL" id="RMD01932.1"/>
    </source>
</evidence>
<dbReference type="PANTHER" id="PTHR44688">
    <property type="entry name" value="DNA-BINDING TRANSCRIPTIONAL ACTIVATOR DEVR_DOSR"/>
    <property type="match status" value="1"/>
</dbReference>
<dbReference type="GO" id="GO:0003677">
    <property type="term" value="F:DNA binding"/>
    <property type="evidence" value="ECO:0007669"/>
    <property type="project" value="UniProtKB-KW"/>
</dbReference>
<accession>A0A454JNL1</accession>
<keyword evidence="3" id="KW-0804">Transcription</keyword>
<protein>
    <submittedName>
        <fullName evidence="5">LuxR family transcriptional regulator</fullName>
    </submittedName>
</protein>
<comment type="caution">
    <text evidence="5">The sequence shown here is derived from an EMBL/GenBank/DDBJ whole genome shotgun (WGS) entry which is preliminary data.</text>
</comment>
<dbReference type="PANTHER" id="PTHR44688:SF16">
    <property type="entry name" value="DNA-BINDING TRANSCRIPTIONAL ACTIVATOR DEVR_DOSR"/>
    <property type="match status" value="1"/>
</dbReference>
<evidence type="ECO:0000313" key="6">
    <source>
        <dbReference type="Proteomes" id="UP000274139"/>
    </source>
</evidence>
<dbReference type="PROSITE" id="PS50043">
    <property type="entry name" value="HTH_LUXR_2"/>
    <property type="match status" value="1"/>
</dbReference>
<dbReference type="Gene3D" id="1.10.10.10">
    <property type="entry name" value="Winged helix-like DNA-binding domain superfamily/Winged helix DNA-binding domain"/>
    <property type="match status" value="1"/>
</dbReference>
<keyword evidence="6" id="KW-1185">Reference proteome</keyword>
<dbReference type="PRINTS" id="PR00038">
    <property type="entry name" value="HTHLUXR"/>
</dbReference>
<evidence type="ECO:0000256" key="1">
    <source>
        <dbReference type="ARBA" id="ARBA00023015"/>
    </source>
</evidence>
<dbReference type="InterPro" id="IPR036388">
    <property type="entry name" value="WH-like_DNA-bd_sf"/>
</dbReference>
<keyword evidence="1" id="KW-0805">Transcription regulation</keyword>
<dbReference type="AlphaFoldDB" id="A0A454JNL1"/>
<proteinExistence type="predicted"/>
<evidence type="ECO:0000259" key="4">
    <source>
        <dbReference type="PROSITE" id="PS50043"/>
    </source>
</evidence>
<gene>
    <name evidence="5" type="ORF">EAY64_00565</name>
</gene>